<dbReference type="SMART" id="SM00382">
    <property type="entry name" value="AAA"/>
    <property type="match status" value="1"/>
</dbReference>
<dbReference type="InterPro" id="IPR027417">
    <property type="entry name" value="P-loop_NTPase"/>
</dbReference>
<dbReference type="InterPro" id="IPR050153">
    <property type="entry name" value="Metal_Ion_Import_ABC"/>
</dbReference>
<keyword evidence="7" id="KW-1185">Reference proteome</keyword>
<dbReference type="Gene3D" id="3.40.50.300">
    <property type="entry name" value="P-loop containing nucleotide triphosphate hydrolases"/>
    <property type="match status" value="1"/>
</dbReference>
<dbReference type="RefSeq" id="WP_210221484.1">
    <property type="nucleotide sequence ID" value="NZ_CP072801.1"/>
</dbReference>
<organism evidence="6 7">
    <name type="scientific">Thiothrix litoralis</name>
    <dbReference type="NCBI Taxonomy" id="2891210"/>
    <lineage>
        <taxon>Bacteria</taxon>
        <taxon>Pseudomonadati</taxon>
        <taxon>Pseudomonadota</taxon>
        <taxon>Gammaproteobacteria</taxon>
        <taxon>Thiotrichales</taxon>
        <taxon>Thiotrichaceae</taxon>
        <taxon>Thiothrix</taxon>
    </lineage>
</organism>
<keyword evidence="3" id="KW-0547">Nucleotide-binding</keyword>
<reference evidence="6 7" key="1">
    <citation type="submission" date="2021-04" db="EMBL/GenBank/DDBJ databases">
        <title>Genomics, taxonomy and metabolism of representatives of sulfur bacteria of the genus Thiothrix: Thiothrix fructosivorans QT, Thiothrix unzii A1T and three new species, Thiothrix subterranea sp. nov., Thiothrix litoralis sp. nov. and 'Candidatus Thiothrix anitrata' sp. nov.</title>
        <authorList>
            <person name="Ravin N.V."/>
            <person name="Smolyakov D."/>
            <person name="Rudenko T.S."/>
            <person name="Mardanov A.V."/>
            <person name="Beletsky A.V."/>
            <person name="Markov N.D."/>
            <person name="Fomenkov A.I."/>
            <person name="Roberts R.J."/>
            <person name="Karnachuk O.V."/>
            <person name="Novikov A."/>
            <person name="Grabovich M.Y."/>
        </authorList>
    </citation>
    <scope>NUCLEOTIDE SEQUENCE [LARGE SCALE GENOMIC DNA]</scope>
    <source>
        <strain evidence="6 7">AS</strain>
    </source>
</reference>
<evidence type="ECO:0000313" key="7">
    <source>
        <dbReference type="Proteomes" id="UP000672039"/>
    </source>
</evidence>
<dbReference type="EMBL" id="CP072801">
    <property type="protein sequence ID" value="QTR45053.1"/>
    <property type="molecule type" value="Genomic_DNA"/>
</dbReference>
<sequence>MSTLHFRDIHKHYARRTILAGLELCLRTGSCTLLTGENGTGKTTLLRILGGFEKPEQFAADTGHAQLNWRHYRKLLQSSVLYLHQQPYMFEGSVRDNLSFALDRSLPKAEREQRIHTALQWAGLEQIADTRAKTLSGGEYQRVALARAWLRQPRILLLDEPTANMDREARNRTISLLRQLRDDGMALLVASHDPECFSSLVNEHLNLSAGRLQTVTPASRFVNMTLLQQAS</sequence>
<feature type="domain" description="ABC transporter" evidence="5">
    <location>
        <begin position="4"/>
        <end position="230"/>
    </location>
</feature>
<evidence type="ECO:0000256" key="3">
    <source>
        <dbReference type="ARBA" id="ARBA00022741"/>
    </source>
</evidence>
<comment type="similarity">
    <text evidence="1">Belongs to the ABC transporter superfamily.</text>
</comment>
<dbReference type="PROSITE" id="PS50893">
    <property type="entry name" value="ABC_TRANSPORTER_2"/>
    <property type="match status" value="1"/>
</dbReference>
<accession>A0ABX7WS81</accession>
<dbReference type="InterPro" id="IPR003439">
    <property type="entry name" value="ABC_transporter-like_ATP-bd"/>
</dbReference>
<keyword evidence="4 6" id="KW-0067">ATP-binding</keyword>
<protein>
    <submittedName>
        <fullName evidence="6">ABC transporter ATP-binding protein</fullName>
    </submittedName>
</protein>
<keyword evidence="2" id="KW-0813">Transport</keyword>
<evidence type="ECO:0000256" key="1">
    <source>
        <dbReference type="ARBA" id="ARBA00005417"/>
    </source>
</evidence>
<dbReference type="InterPro" id="IPR015856">
    <property type="entry name" value="ABC_transpr_CbiO/EcfA_su"/>
</dbReference>
<dbReference type="InterPro" id="IPR003593">
    <property type="entry name" value="AAA+_ATPase"/>
</dbReference>
<evidence type="ECO:0000313" key="6">
    <source>
        <dbReference type="EMBL" id="QTR45053.1"/>
    </source>
</evidence>
<dbReference type="PANTHER" id="PTHR42734">
    <property type="entry name" value="METAL TRANSPORT SYSTEM ATP-BINDING PROTEIN TM_0124-RELATED"/>
    <property type="match status" value="1"/>
</dbReference>
<gene>
    <name evidence="6" type="ORF">J9253_13675</name>
</gene>
<dbReference type="Pfam" id="PF00005">
    <property type="entry name" value="ABC_tran"/>
    <property type="match status" value="1"/>
</dbReference>
<evidence type="ECO:0000256" key="2">
    <source>
        <dbReference type="ARBA" id="ARBA00022448"/>
    </source>
</evidence>
<dbReference type="GO" id="GO:0005524">
    <property type="term" value="F:ATP binding"/>
    <property type="evidence" value="ECO:0007669"/>
    <property type="project" value="UniProtKB-KW"/>
</dbReference>
<dbReference type="Proteomes" id="UP000672039">
    <property type="component" value="Chromosome"/>
</dbReference>
<name>A0ABX7WS81_9GAMM</name>
<dbReference type="CDD" id="cd03225">
    <property type="entry name" value="ABC_cobalt_CbiO_domain1"/>
    <property type="match status" value="1"/>
</dbReference>
<proteinExistence type="inferred from homology"/>
<evidence type="ECO:0000256" key="4">
    <source>
        <dbReference type="ARBA" id="ARBA00022840"/>
    </source>
</evidence>
<evidence type="ECO:0000259" key="5">
    <source>
        <dbReference type="PROSITE" id="PS50893"/>
    </source>
</evidence>
<dbReference type="SUPFAM" id="SSF52540">
    <property type="entry name" value="P-loop containing nucleoside triphosphate hydrolases"/>
    <property type="match status" value="1"/>
</dbReference>
<dbReference type="PANTHER" id="PTHR42734:SF17">
    <property type="entry name" value="METAL TRANSPORT SYSTEM ATP-BINDING PROTEIN TM_0124-RELATED"/>
    <property type="match status" value="1"/>
</dbReference>